<dbReference type="InterPro" id="IPR017850">
    <property type="entry name" value="Alkaline_phosphatase_core_sf"/>
</dbReference>
<dbReference type="InterPro" id="IPR007312">
    <property type="entry name" value="Phosphoesterase"/>
</dbReference>
<dbReference type="PANTHER" id="PTHR31956">
    <property type="entry name" value="NON-SPECIFIC PHOSPHOLIPASE C4-RELATED"/>
    <property type="match status" value="1"/>
</dbReference>
<dbReference type="Pfam" id="PF04185">
    <property type="entry name" value="Phosphoesterase"/>
    <property type="match status" value="1"/>
</dbReference>
<dbReference type="GO" id="GO:0009395">
    <property type="term" value="P:phospholipid catabolic process"/>
    <property type="evidence" value="ECO:0007669"/>
    <property type="project" value="TreeGrafter"/>
</dbReference>
<dbReference type="Proteomes" id="UP000256913">
    <property type="component" value="Unassembled WGS sequence"/>
</dbReference>
<accession>A0A3E0A197</accession>
<dbReference type="PANTHER" id="PTHR31956:SF8">
    <property type="entry name" value="ACID PHOSPHATASE PHOA (AFU_ORTHOLOGUE AFUA_1G03570)"/>
    <property type="match status" value="1"/>
</dbReference>
<organism evidence="4 5">
    <name type="scientific">Asanoa ferruginea</name>
    <dbReference type="NCBI Taxonomy" id="53367"/>
    <lineage>
        <taxon>Bacteria</taxon>
        <taxon>Bacillati</taxon>
        <taxon>Actinomycetota</taxon>
        <taxon>Actinomycetes</taxon>
        <taxon>Micromonosporales</taxon>
        <taxon>Micromonosporaceae</taxon>
        <taxon>Asanoa</taxon>
    </lineage>
</organism>
<keyword evidence="5" id="KW-1185">Reference proteome</keyword>
<name>A0A3E0A197_9ACTN</name>
<evidence type="ECO:0000256" key="1">
    <source>
        <dbReference type="ARBA" id="ARBA00022801"/>
    </source>
</evidence>
<proteinExistence type="predicted"/>
<reference evidence="4 5" key="1">
    <citation type="submission" date="2018-08" db="EMBL/GenBank/DDBJ databases">
        <title>Sequencing the genomes of 1000 actinobacteria strains.</title>
        <authorList>
            <person name="Klenk H.-P."/>
        </authorList>
    </citation>
    <scope>NUCLEOTIDE SEQUENCE [LARGE SCALE GENOMIC DNA]</scope>
    <source>
        <strain evidence="4 5">DSM 44099</strain>
    </source>
</reference>
<gene>
    <name evidence="4" type="ORF">DFJ67_6057</name>
</gene>
<dbReference type="PROSITE" id="PS51257">
    <property type="entry name" value="PROKAR_LIPOPROTEIN"/>
    <property type="match status" value="1"/>
</dbReference>
<dbReference type="Gene3D" id="3.40.720.10">
    <property type="entry name" value="Alkaline Phosphatase, subunit A"/>
    <property type="match status" value="1"/>
</dbReference>
<evidence type="ECO:0000256" key="3">
    <source>
        <dbReference type="SAM" id="SignalP"/>
    </source>
</evidence>
<keyword evidence="2" id="KW-0843">Virulence</keyword>
<dbReference type="RefSeq" id="WP_116071233.1">
    <property type="nucleotide sequence ID" value="NZ_BONB01000056.1"/>
</dbReference>
<keyword evidence="3" id="KW-0732">Signal</keyword>
<evidence type="ECO:0000256" key="2">
    <source>
        <dbReference type="ARBA" id="ARBA00023026"/>
    </source>
</evidence>
<dbReference type="GO" id="GO:0016788">
    <property type="term" value="F:hydrolase activity, acting on ester bonds"/>
    <property type="evidence" value="ECO:0007669"/>
    <property type="project" value="InterPro"/>
</dbReference>
<feature type="chain" id="PRO_5038357528" evidence="3">
    <location>
        <begin position="20"/>
        <end position="298"/>
    </location>
</feature>
<dbReference type="OrthoDB" id="345880at2"/>
<keyword evidence="1" id="KW-0378">Hydrolase</keyword>
<dbReference type="EMBL" id="QUMQ01000001">
    <property type="protein sequence ID" value="REG00011.1"/>
    <property type="molecule type" value="Genomic_DNA"/>
</dbReference>
<comment type="caution">
    <text evidence="4">The sequence shown here is derived from an EMBL/GenBank/DDBJ whole genome shotgun (WGS) entry which is preliminary data.</text>
</comment>
<dbReference type="AlphaFoldDB" id="A0A3E0A197"/>
<evidence type="ECO:0000313" key="4">
    <source>
        <dbReference type="EMBL" id="REG00011.1"/>
    </source>
</evidence>
<evidence type="ECO:0000313" key="5">
    <source>
        <dbReference type="Proteomes" id="UP000256913"/>
    </source>
</evidence>
<protein>
    <submittedName>
        <fullName evidence="4">Phosphoesterase family protein</fullName>
    </submittedName>
</protein>
<sequence length="298" mass="32028">MRRRLTAITAVLAAVLATAGCASQKVQTDTKVLVIAEENETYDRVIGNPDAPYISMLAERYGSAANMDAGYPPQCPSLAAYLLMTSGSTHGICDDADPAAHPIDSDNVLTQVARAGREWRNYADSAPGTCASTNSADGRYLVRHTPAAYYTREAANCRRWHVPLGDLTSGALHDDVTSGNLPAYAFVSPDACHDMHGAPPCPDRLVASGDEWLSQWLPRILAGPDYTAGRLVVIVTWDEGTTTDNHIPTIVISPKTNGVHATQPYTLCSILRTTEELLRLPLLGCAATATSMRSEFKL</sequence>
<feature type="signal peptide" evidence="3">
    <location>
        <begin position="1"/>
        <end position="19"/>
    </location>
</feature>